<sequence length="286" mass="32385">MIIPNKDWWQEESSKRSSLKSCPYANSHTCPRYYESVFLLSQINMIAGLTKNKSDELDQMWANTSFSALCTEEVPSIGQNQNGSLSSVSNFCPEVSFKYLGYYADYMCKYVDEIDQAVGERCANRDKLADDWRYSWMSVSSKFYLDCEVYERVKYYNEELGQSYLNRLHPNIVQLVSRMDRCLDNQNPAGAVHAAANILETMAKDITNNPKVANQTLGGFFSQFEKCSKLPQPLIDAVLEIYKVRNTLPTAGHGSLVTPTLTMVEGISIAAFTKAILEIEYRAKSI</sequence>
<reference evidence="1" key="1">
    <citation type="submission" date="2022-02" db="EMBL/GenBank/DDBJ databases">
        <title>Emergence and expansion in Europe of a Vibrio aestuarianus clonal complex pathogenic for oysters.</title>
        <authorList>
            <person name="Mesnil A."/>
            <person name="Travers M.-A."/>
        </authorList>
    </citation>
    <scope>NUCLEOTIDE SEQUENCE</scope>
    <source>
        <strain evidence="1">19_064_11T1</strain>
    </source>
</reference>
<organism evidence="1 2">
    <name type="scientific">Vibrio aestuarianus</name>
    <dbReference type="NCBI Taxonomy" id="28171"/>
    <lineage>
        <taxon>Bacteria</taxon>
        <taxon>Pseudomonadati</taxon>
        <taxon>Pseudomonadota</taxon>
        <taxon>Gammaproteobacteria</taxon>
        <taxon>Vibrionales</taxon>
        <taxon>Vibrionaceae</taxon>
        <taxon>Vibrio</taxon>
    </lineage>
</organism>
<protein>
    <submittedName>
        <fullName evidence="1">Uncharacterized protein</fullName>
    </submittedName>
</protein>
<proteinExistence type="predicted"/>
<accession>A0A9X4IRG5</accession>
<dbReference type="RefSeq" id="WP_274683917.1">
    <property type="nucleotide sequence ID" value="NZ_JAKNBA010000058.1"/>
</dbReference>
<comment type="caution">
    <text evidence="1">The sequence shown here is derived from an EMBL/GenBank/DDBJ whole genome shotgun (WGS) entry which is preliminary data.</text>
</comment>
<gene>
    <name evidence="1" type="ORF">L9W94_18610</name>
</gene>
<evidence type="ECO:0000313" key="2">
    <source>
        <dbReference type="Proteomes" id="UP001140979"/>
    </source>
</evidence>
<name>A0A9X4IRG5_9VIBR</name>
<evidence type="ECO:0000313" key="1">
    <source>
        <dbReference type="EMBL" id="MDE1244107.1"/>
    </source>
</evidence>
<dbReference type="AlphaFoldDB" id="A0A9X4IRG5"/>
<dbReference type="Proteomes" id="UP001140979">
    <property type="component" value="Unassembled WGS sequence"/>
</dbReference>
<dbReference type="EMBL" id="JAKNBA010000058">
    <property type="protein sequence ID" value="MDE1244107.1"/>
    <property type="molecule type" value="Genomic_DNA"/>
</dbReference>